<feature type="transmembrane region" description="Helical" evidence="7">
    <location>
        <begin position="268"/>
        <end position="286"/>
    </location>
</feature>
<dbReference type="Gene3D" id="1.10.3720.10">
    <property type="entry name" value="MetI-like"/>
    <property type="match status" value="1"/>
</dbReference>
<accession>A0A6B1D863</accession>
<dbReference type="PROSITE" id="PS50928">
    <property type="entry name" value="ABC_TM1"/>
    <property type="match status" value="1"/>
</dbReference>
<evidence type="ECO:0000256" key="7">
    <source>
        <dbReference type="RuleBase" id="RU363032"/>
    </source>
</evidence>
<dbReference type="SUPFAM" id="SSF161098">
    <property type="entry name" value="MetI-like"/>
    <property type="match status" value="1"/>
</dbReference>
<dbReference type="Pfam" id="PF00528">
    <property type="entry name" value="BPD_transp_1"/>
    <property type="match status" value="1"/>
</dbReference>
<keyword evidence="4 7" id="KW-0812">Transmembrane</keyword>
<keyword evidence="3" id="KW-1003">Cell membrane</keyword>
<dbReference type="CDD" id="cd06261">
    <property type="entry name" value="TM_PBP2"/>
    <property type="match status" value="1"/>
</dbReference>
<feature type="transmembrane region" description="Helical" evidence="7">
    <location>
        <begin position="129"/>
        <end position="152"/>
    </location>
</feature>
<dbReference type="PANTHER" id="PTHR43744:SF12">
    <property type="entry name" value="ABC TRANSPORTER PERMEASE PROTEIN MG189-RELATED"/>
    <property type="match status" value="1"/>
</dbReference>
<evidence type="ECO:0000256" key="4">
    <source>
        <dbReference type="ARBA" id="ARBA00022692"/>
    </source>
</evidence>
<comment type="caution">
    <text evidence="9">The sequence shown here is derived from an EMBL/GenBank/DDBJ whole genome shotgun (WGS) entry which is preliminary data.</text>
</comment>
<keyword evidence="6 7" id="KW-0472">Membrane</keyword>
<dbReference type="GO" id="GO:0055085">
    <property type="term" value="P:transmembrane transport"/>
    <property type="evidence" value="ECO:0007669"/>
    <property type="project" value="InterPro"/>
</dbReference>
<gene>
    <name evidence="9" type="ORF">F4X14_12640</name>
</gene>
<evidence type="ECO:0000256" key="1">
    <source>
        <dbReference type="ARBA" id="ARBA00004651"/>
    </source>
</evidence>
<feature type="transmembrane region" description="Helical" evidence="7">
    <location>
        <begin position="93"/>
        <end position="117"/>
    </location>
</feature>
<dbReference type="InterPro" id="IPR000515">
    <property type="entry name" value="MetI-like"/>
</dbReference>
<keyword evidence="2 7" id="KW-0813">Transport</keyword>
<proteinExistence type="inferred from homology"/>
<evidence type="ECO:0000313" key="9">
    <source>
        <dbReference type="EMBL" id="MYC95804.1"/>
    </source>
</evidence>
<evidence type="ECO:0000256" key="5">
    <source>
        <dbReference type="ARBA" id="ARBA00022989"/>
    </source>
</evidence>
<feature type="transmembrane region" description="Helical" evidence="7">
    <location>
        <begin position="164"/>
        <end position="186"/>
    </location>
</feature>
<dbReference type="GO" id="GO:0005886">
    <property type="term" value="C:plasma membrane"/>
    <property type="evidence" value="ECO:0007669"/>
    <property type="project" value="UniProtKB-SubCell"/>
</dbReference>
<feature type="domain" description="ABC transmembrane type-1" evidence="8">
    <location>
        <begin position="94"/>
        <end position="286"/>
    </location>
</feature>
<keyword evidence="5 7" id="KW-1133">Transmembrane helix</keyword>
<evidence type="ECO:0000256" key="2">
    <source>
        <dbReference type="ARBA" id="ARBA00022448"/>
    </source>
</evidence>
<comment type="similarity">
    <text evidence="7">Belongs to the binding-protein-dependent transport system permease family.</text>
</comment>
<sequence length="301" mass="33836">MATSAEIGTEGTLQIAEHFKPAQGGSRRRFGWTLLIAYLLLAIGGVCMVTPFFWMILTSVKPAPELVNFSFFPENPTLQNYLNVLNTSTFERWYLNSIIVAAISTTSVVFFDTLVGYTLNKFDFPGKNIIFIGMLGTLMIPTEMLIIPWFTMSVNWNWHIGYTQYWGIAFPGVITAAGIFLMRQFFDGVPNELLDAARMDGMNEFGIWWRIAAPLVKPAIAALAIFNFIGNWNAYLWPLILANSREFYTLPVGLSFFRGESTTHWEKIMTAASLASIPLLIVFLVFQRQIIRGIALTGLKG</sequence>
<dbReference type="EMBL" id="VXMH01000066">
    <property type="protein sequence ID" value="MYC95804.1"/>
    <property type="molecule type" value="Genomic_DNA"/>
</dbReference>
<dbReference type="PANTHER" id="PTHR43744">
    <property type="entry name" value="ABC TRANSPORTER PERMEASE PROTEIN MG189-RELATED-RELATED"/>
    <property type="match status" value="1"/>
</dbReference>
<reference evidence="9" key="1">
    <citation type="submission" date="2019-09" db="EMBL/GenBank/DDBJ databases">
        <title>Characterisation of the sponge microbiome using genome-centric metagenomics.</title>
        <authorList>
            <person name="Engelberts J.P."/>
            <person name="Robbins S.J."/>
            <person name="De Goeij J.M."/>
            <person name="Aranda M."/>
            <person name="Bell S.C."/>
            <person name="Webster N.S."/>
        </authorList>
    </citation>
    <scope>NUCLEOTIDE SEQUENCE</scope>
    <source>
        <strain evidence="9">SB0661_bin_32</strain>
    </source>
</reference>
<name>A0A6B1D863_9CHLR</name>
<protein>
    <submittedName>
        <fullName evidence="9">Carbohydrate ABC transporter permease</fullName>
    </submittedName>
</protein>
<evidence type="ECO:0000259" key="8">
    <source>
        <dbReference type="PROSITE" id="PS50928"/>
    </source>
</evidence>
<feature type="transmembrane region" description="Helical" evidence="7">
    <location>
        <begin position="30"/>
        <end position="57"/>
    </location>
</feature>
<evidence type="ECO:0000256" key="3">
    <source>
        <dbReference type="ARBA" id="ARBA00022475"/>
    </source>
</evidence>
<dbReference type="InterPro" id="IPR035906">
    <property type="entry name" value="MetI-like_sf"/>
</dbReference>
<organism evidence="9">
    <name type="scientific">Caldilineaceae bacterium SB0661_bin_32</name>
    <dbReference type="NCBI Taxonomy" id="2605255"/>
    <lineage>
        <taxon>Bacteria</taxon>
        <taxon>Bacillati</taxon>
        <taxon>Chloroflexota</taxon>
        <taxon>Caldilineae</taxon>
        <taxon>Caldilineales</taxon>
        <taxon>Caldilineaceae</taxon>
    </lineage>
</organism>
<comment type="subcellular location">
    <subcellularLocation>
        <location evidence="1 7">Cell membrane</location>
        <topology evidence="1 7">Multi-pass membrane protein</topology>
    </subcellularLocation>
</comment>
<feature type="transmembrane region" description="Helical" evidence="7">
    <location>
        <begin position="207"/>
        <end position="229"/>
    </location>
</feature>
<evidence type="ECO:0000256" key="6">
    <source>
        <dbReference type="ARBA" id="ARBA00023136"/>
    </source>
</evidence>
<dbReference type="AlphaFoldDB" id="A0A6B1D863"/>